<proteinExistence type="inferred from homology"/>
<organism evidence="3 4">
    <name type="scientific">Vreelandella songnenensis</name>
    <dbReference type="NCBI Taxonomy" id="1176243"/>
    <lineage>
        <taxon>Bacteria</taxon>
        <taxon>Pseudomonadati</taxon>
        <taxon>Pseudomonadota</taxon>
        <taxon>Gammaproteobacteria</taxon>
        <taxon>Oceanospirillales</taxon>
        <taxon>Halomonadaceae</taxon>
        <taxon>Vreelandella</taxon>
    </lineage>
</organism>
<dbReference type="Proteomes" id="UP000237647">
    <property type="component" value="Unassembled WGS sequence"/>
</dbReference>
<evidence type="ECO:0000256" key="2">
    <source>
        <dbReference type="RuleBase" id="RU362080"/>
    </source>
</evidence>
<evidence type="ECO:0000313" key="3">
    <source>
        <dbReference type="EMBL" id="PRY65368.1"/>
    </source>
</evidence>
<keyword evidence="4" id="KW-1185">Reference proteome</keyword>
<dbReference type="Pfam" id="PF02604">
    <property type="entry name" value="PhdYeFM_antitox"/>
    <property type="match status" value="1"/>
</dbReference>
<dbReference type="Gene3D" id="3.40.1620.10">
    <property type="entry name" value="YefM-like domain"/>
    <property type="match status" value="1"/>
</dbReference>
<dbReference type="PANTHER" id="PTHR33713:SF6">
    <property type="entry name" value="ANTITOXIN YEFM"/>
    <property type="match status" value="1"/>
</dbReference>
<name>A0A2T0V5L8_9GAMM</name>
<comment type="similarity">
    <text evidence="1 2">Belongs to the phD/YefM antitoxin family.</text>
</comment>
<gene>
    <name evidence="3" type="ORF">B0H98_103312</name>
</gene>
<dbReference type="PANTHER" id="PTHR33713">
    <property type="entry name" value="ANTITOXIN YAFN-RELATED"/>
    <property type="match status" value="1"/>
</dbReference>
<evidence type="ECO:0000313" key="4">
    <source>
        <dbReference type="Proteomes" id="UP000237647"/>
    </source>
</evidence>
<dbReference type="Gene3D" id="6.10.250.330">
    <property type="match status" value="1"/>
</dbReference>
<comment type="caution">
    <text evidence="3">The sequence shown here is derived from an EMBL/GenBank/DDBJ whole genome shotgun (WGS) entry which is preliminary data.</text>
</comment>
<comment type="function">
    <text evidence="2">Antitoxin component of a type II toxin-antitoxin (TA) system.</text>
</comment>
<dbReference type="AlphaFoldDB" id="A0A2T0V5L8"/>
<dbReference type="SUPFAM" id="SSF143120">
    <property type="entry name" value="YefM-like"/>
    <property type="match status" value="1"/>
</dbReference>
<dbReference type="InterPro" id="IPR036165">
    <property type="entry name" value="YefM-like_sf"/>
</dbReference>
<dbReference type="EMBL" id="PVTK01000003">
    <property type="protein sequence ID" value="PRY65368.1"/>
    <property type="molecule type" value="Genomic_DNA"/>
</dbReference>
<protein>
    <recommendedName>
        <fullName evidence="2">Antitoxin</fullName>
    </recommendedName>
</protein>
<sequence length="106" mass="12030">MDTISYTAARSHLAKIMERVCEDHSPVIITRSKAASVVMLSLEDYEALQETTYLLRSPNNARRLTDAMAELEQDSWQEKKLLERSSFLPGVLGKTTCTSRKPTRKL</sequence>
<dbReference type="InterPro" id="IPR051405">
    <property type="entry name" value="phD/YefM_antitoxin"/>
</dbReference>
<dbReference type="NCBIfam" id="TIGR01552">
    <property type="entry name" value="phd_fam"/>
    <property type="match status" value="1"/>
</dbReference>
<dbReference type="InterPro" id="IPR006442">
    <property type="entry name" value="Antitoxin_Phd/YefM"/>
</dbReference>
<evidence type="ECO:0000256" key="1">
    <source>
        <dbReference type="ARBA" id="ARBA00009981"/>
    </source>
</evidence>
<reference evidence="3 4" key="1">
    <citation type="submission" date="2018-03" db="EMBL/GenBank/DDBJ databases">
        <title>Genomic Encyclopedia of Type Strains, Phase III (KMG-III): the genomes of soil and plant-associated and newly described type strains.</title>
        <authorList>
            <person name="Whitman W."/>
        </authorList>
    </citation>
    <scope>NUCLEOTIDE SEQUENCE [LARGE SCALE GENOMIC DNA]</scope>
    <source>
        <strain evidence="3 4">CGMCC 1.12152</strain>
    </source>
</reference>
<accession>A0A2T0V5L8</accession>